<feature type="signal peptide" evidence="3">
    <location>
        <begin position="1"/>
        <end position="27"/>
    </location>
</feature>
<accession>A0A7L7Z2E9</accession>
<dbReference type="EMBL" id="CP061274">
    <property type="protein sequence ID" value="QOD43872.1"/>
    <property type="molecule type" value="Genomic_DNA"/>
</dbReference>
<keyword evidence="3" id="KW-0732">Signal</keyword>
<evidence type="ECO:0000313" key="4">
    <source>
        <dbReference type="EMBL" id="QOD43872.1"/>
    </source>
</evidence>
<gene>
    <name evidence="4" type="ORF">H9X71_00375</name>
</gene>
<keyword evidence="2" id="KW-1133">Transmembrane helix</keyword>
<reference evidence="4 5" key="1">
    <citation type="submission" date="2020-08" db="EMBL/GenBank/DDBJ databases">
        <title>Description of Clavibacter zhangzhiyonge sp. nov., a phytopathogenic actinobacterium isolated from barley seeds, causing leaf brown spot and decline.</title>
        <authorList>
            <person name="Tian Q."/>
            <person name="Chuan J."/>
            <person name="Zhao W."/>
            <person name="Li X."/>
        </authorList>
    </citation>
    <scope>NUCLEOTIDE SEQUENCE [LARGE SCALE GENOMIC DNA]</scope>
    <source>
        <strain evidence="4 5">DM1</strain>
    </source>
</reference>
<proteinExistence type="predicted"/>
<organism evidence="4 5">
    <name type="scientific">Clavibacter zhangzhiyongii</name>
    <dbReference type="NCBI Taxonomy" id="2768071"/>
    <lineage>
        <taxon>Bacteria</taxon>
        <taxon>Bacillati</taxon>
        <taxon>Actinomycetota</taxon>
        <taxon>Actinomycetes</taxon>
        <taxon>Micrococcales</taxon>
        <taxon>Microbacteriaceae</taxon>
        <taxon>Clavibacter</taxon>
    </lineage>
</organism>
<keyword evidence="5" id="KW-1185">Reference proteome</keyword>
<keyword evidence="2" id="KW-0812">Transmembrane</keyword>
<dbReference type="KEGG" id="czh:H9X71_00375"/>
<feature type="chain" id="PRO_5032312034" evidence="3">
    <location>
        <begin position="28"/>
        <end position="261"/>
    </location>
</feature>
<name>A0A7L7Z2E9_9MICO</name>
<protein>
    <submittedName>
        <fullName evidence="4">Sortase</fullName>
    </submittedName>
</protein>
<dbReference type="AlphaFoldDB" id="A0A7L7Z2E9"/>
<feature type="region of interest" description="Disordered" evidence="1">
    <location>
        <begin position="195"/>
        <end position="214"/>
    </location>
</feature>
<keyword evidence="2" id="KW-0472">Membrane</keyword>
<evidence type="ECO:0000256" key="1">
    <source>
        <dbReference type="SAM" id="MobiDB-lite"/>
    </source>
</evidence>
<dbReference type="Proteomes" id="UP000516660">
    <property type="component" value="Chromosome"/>
</dbReference>
<evidence type="ECO:0000313" key="5">
    <source>
        <dbReference type="Proteomes" id="UP000516660"/>
    </source>
</evidence>
<sequence length="261" mass="25550">MRPHRGPGTIAAAALCLALVAATPAVAAVAPAEAVARASVAAPAAAAPALEVQELTGPEIPLDDLAPGDTVDWAAQVTNVSGDGSPLAVRIDAATSMALTGDPGGGLQLAVRLCEGGFTSLSAPMRCRGAVEPLGSGPAATLDGIVTSTPLEPGETVGVAVRVRFPAEADNRMESTDGRLRISFALADDAGAVPVPGVDAPGGGPLAPAASAPSADAPHDLLPVTGRDVASAVVGALLALLGGGILLLASRRRRRDPGTAS</sequence>
<feature type="transmembrane region" description="Helical" evidence="2">
    <location>
        <begin position="229"/>
        <end position="249"/>
    </location>
</feature>
<evidence type="ECO:0000256" key="3">
    <source>
        <dbReference type="SAM" id="SignalP"/>
    </source>
</evidence>
<evidence type="ECO:0000256" key="2">
    <source>
        <dbReference type="SAM" id="Phobius"/>
    </source>
</evidence>
<dbReference type="RefSeq" id="WP_191147808.1">
    <property type="nucleotide sequence ID" value="NZ_CP061274.1"/>
</dbReference>